<dbReference type="InParanoid" id="A0A0C2WXE7"/>
<evidence type="ECO:0000313" key="3">
    <source>
        <dbReference type="Proteomes" id="UP000054549"/>
    </source>
</evidence>
<feature type="compositionally biased region" description="Polar residues" evidence="1">
    <location>
        <begin position="44"/>
        <end position="64"/>
    </location>
</feature>
<accession>A0A0C2WXE7</accession>
<dbReference type="HOGENOM" id="CLU_879892_0_0_1"/>
<name>A0A0C2WXE7_AMAMK</name>
<dbReference type="EMBL" id="KN818236">
    <property type="protein sequence ID" value="KIL66472.1"/>
    <property type="molecule type" value="Genomic_DNA"/>
</dbReference>
<keyword evidence="3" id="KW-1185">Reference proteome</keyword>
<protein>
    <submittedName>
        <fullName evidence="2">Uncharacterized protein</fullName>
    </submittedName>
</protein>
<feature type="region of interest" description="Disordered" evidence="1">
    <location>
        <begin position="267"/>
        <end position="300"/>
    </location>
</feature>
<feature type="compositionally biased region" description="Low complexity" evidence="1">
    <location>
        <begin position="281"/>
        <end position="300"/>
    </location>
</feature>
<evidence type="ECO:0000256" key="1">
    <source>
        <dbReference type="SAM" id="MobiDB-lite"/>
    </source>
</evidence>
<reference evidence="2 3" key="1">
    <citation type="submission" date="2014-04" db="EMBL/GenBank/DDBJ databases">
        <title>Evolutionary Origins and Diversification of the Mycorrhizal Mutualists.</title>
        <authorList>
            <consortium name="DOE Joint Genome Institute"/>
            <consortium name="Mycorrhizal Genomics Consortium"/>
            <person name="Kohler A."/>
            <person name="Kuo A."/>
            <person name="Nagy L.G."/>
            <person name="Floudas D."/>
            <person name="Copeland A."/>
            <person name="Barry K.W."/>
            <person name="Cichocki N."/>
            <person name="Veneault-Fourrey C."/>
            <person name="LaButti K."/>
            <person name="Lindquist E.A."/>
            <person name="Lipzen A."/>
            <person name="Lundell T."/>
            <person name="Morin E."/>
            <person name="Murat C."/>
            <person name="Riley R."/>
            <person name="Ohm R."/>
            <person name="Sun H."/>
            <person name="Tunlid A."/>
            <person name="Henrissat B."/>
            <person name="Grigoriev I.V."/>
            <person name="Hibbett D.S."/>
            <person name="Martin F."/>
        </authorList>
    </citation>
    <scope>NUCLEOTIDE SEQUENCE [LARGE SCALE GENOMIC DNA]</scope>
    <source>
        <strain evidence="2 3">Koide BX008</strain>
    </source>
</reference>
<sequence length="316" mass="34775">MATKTPARSKSRAENVVNIMTGRKGKTPFHKKHGSVTLKDVGLGSSQNVSIPVGKSDTTNAPNKSVVLQTQPRPLVDKTPFPNRAAAATKLNKSMVDVDSNLDKLPKLLETIYPSGMPREGDSTEIMNGERPSSMRKSVRTPRLSGRKIIGAGEMQFKTPAVNGNPWDVSDGSIDLGEIEMKGGGGGEQEEMVDMDEIEYMAPNTLDLPYQPPFEFDLPDYKHVGKTLFDLAHSWPVDDSAAGLFADPVFEIDKSSWETLKLVESDEEDMDDPFRPKTGIARPRPATRSTTRSRATTTRAAKPDMEITEFSFKFMI</sequence>
<proteinExistence type="predicted"/>
<feature type="region of interest" description="Disordered" evidence="1">
    <location>
        <begin position="113"/>
        <end position="143"/>
    </location>
</feature>
<gene>
    <name evidence="2" type="ORF">M378DRAFT_177832</name>
</gene>
<evidence type="ECO:0000313" key="2">
    <source>
        <dbReference type="EMBL" id="KIL66472.1"/>
    </source>
</evidence>
<dbReference type="OrthoDB" id="3266915at2759"/>
<dbReference type="STRING" id="946122.A0A0C2WXE7"/>
<feature type="region of interest" description="Disordered" evidence="1">
    <location>
        <begin position="39"/>
        <end position="64"/>
    </location>
</feature>
<dbReference type="Proteomes" id="UP000054549">
    <property type="component" value="Unassembled WGS sequence"/>
</dbReference>
<dbReference type="AlphaFoldDB" id="A0A0C2WXE7"/>
<organism evidence="2 3">
    <name type="scientific">Amanita muscaria (strain Koide BX008)</name>
    <dbReference type="NCBI Taxonomy" id="946122"/>
    <lineage>
        <taxon>Eukaryota</taxon>
        <taxon>Fungi</taxon>
        <taxon>Dikarya</taxon>
        <taxon>Basidiomycota</taxon>
        <taxon>Agaricomycotina</taxon>
        <taxon>Agaricomycetes</taxon>
        <taxon>Agaricomycetidae</taxon>
        <taxon>Agaricales</taxon>
        <taxon>Pluteineae</taxon>
        <taxon>Amanitaceae</taxon>
        <taxon>Amanita</taxon>
    </lineage>
</organism>